<keyword evidence="3" id="KW-0812">Transmembrane</keyword>
<proteinExistence type="inferred from homology"/>
<keyword evidence="6" id="KW-0472">Membrane</keyword>
<keyword evidence="8" id="KW-1185">Reference proteome</keyword>
<evidence type="ECO:0008006" key="9">
    <source>
        <dbReference type="Google" id="ProtNLM"/>
    </source>
</evidence>
<dbReference type="AlphaFoldDB" id="A0AAD9NN28"/>
<evidence type="ECO:0000256" key="2">
    <source>
        <dbReference type="ARBA" id="ARBA00006462"/>
    </source>
</evidence>
<evidence type="ECO:0000256" key="3">
    <source>
        <dbReference type="ARBA" id="ARBA00022692"/>
    </source>
</evidence>
<dbReference type="Proteomes" id="UP001209878">
    <property type="component" value="Unassembled WGS sequence"/>
</dbReference>
<dbReference type="Gene3D" id="3.90.550.50">
    <property type="match status" value="1"/>
</dbReference>
<protein>
    <recommendedName>
        <fullName evidence="9">Glycoprotein-N-acetylgalactosamine 3-beta-galactosyltransferase 1</fullName>
    </recommendedName>
</protein>
<keyword evidence="4" id="KW-0735">Signal-anchor</keyword>
<comment type="caution">
    <text evidence="7">The sequence shown here is derived from an EMBL/GenBank/DDBJ whole genome shotgun (WGS) entry which is preliminary data.</text>
</comment>
<dbReference type="PANTHER" id="PTHR23033">
    <property type="entry name" value="BETA1,3-GALACTOSYLTRANSFERASE"/>
    <property type="match status" value="1"/>
</dbReference>
<evidence type="ECO:0000313" key="7">
    <source>
        <dbReference type="EMBL" id="KAK2174488.1"/>
    </source>
</evidence>
<accession>A0AAD9NN28</accession>
<name>A0AAD9NN28_RIDPI</name>
<evidence type="ECO:0000313" key="8">
    <source>
        <dbReference type="Proteomes" id="UP001209878"/>
    </source>
</evidence>
<comment type="similarity">
    <text evidence="2">Belongs to the glycosyltransferase 31 family. Beta3-Gal-T subfamily.</text>
</comment>
<organism evidence="7 8">
    <name type="scientific">Ridgeia piscesae</name>
    <name type="common">Tubeworm</name>
    <dbReference type="NCBI Taxonomy" id="27915"/>
    <lineage>
        <taxon>Eukaryota</taxon>
        <taxon>Metazoa</taxon>
        <taxon>Spiralia</taxon>
        <taxon>Lophotrochozoa</taxon>
        <taxon>Annelida</taxon>
        <taxon>Polychaeta</taxon>
        <taxon>Sedentaria</taxon>
        <taxon>Canalipalpata</taxon>
        <taxon>Sabellida</taxon>
        <taxon>Siboglinidae</taxon>
        <taxon>Ridgeia</taxon>
    </lineage>
</organism>
<evidence type="ECO:0000256" key="4">
    <source>
        <dbReference type="ARBA" id="ARBA00022968"/>
    </source>
</evidence>
<gene>
    <name evidence="7" type="ORF">NP493_799g05029</name>
</gene>
<reference evidence="7" key="1">
    <citation type="journal article" date="2023" name="Mol. Biol. Evol.">
        <title>Third-Generation Sequencing Reveals the Adaptive Role of the Epigenome in Three Deep-Sea Polychaetes.</title>
        <authorList>
            <person name="Perez M."/>
            <person name="Aroh O."/>
            <person name="Sun Y."/>
            <person name="Lan Y."/>
            <person name="Juniper S.K."/>
            <person name="Young C.R."/>
            <person name="Angers B."/>
            <person name="Qian P.Y."/>
        </authorList>
    </citation>
    <scope>NUCLEOTIDE SEQUENCE</scope>
    <source>
        <strain evidence="7">R07B-5</strain>
    </source>
</reference>
<sequence length="136" mass="15363">MDFISTGYNGGGAGYLLSNEAARTVVERGTEVRCKQDGTIEDLDMGRCLAKFGIFPKNTRDAQDRYVFHCDHPIKLLEGKGNAPSVYTYTRGNRTFGNPNGLRVLSPDMISFHYMDPAHMFMYDFLLYDLHRHGTS</sequence>
<dbReference type="GO" id="GO:0016020">
    <property type="term" value="C:membrane"/>
    <property type="evidence" value="ECO:0007669"/>
    <property type="project" value="UniProtKB-SubCell"/>
</dbReference>
<dbReference type="InterPro" id="IPR026050">
    <property type="entry name" value="C1GALT1/C1GALT1_chp1"/>
</dbReference>
<evidence type="ECO:0000256" key="6">
    <source>
        <dbReference type="ARBA" id="ARBA00023136"/>
    </source>
</evidence>
<keyword evidence="5" id="KW-1133">Transmembrane helix</keyword>
<evidence type="ECO:0000256" key="5">
    <source>
        <dbReference type="ARBA" id="ARBA00022989"/>
    </source>
</evidence>
<dbReference type="PANTHER" id="PTHR23033:SF12">
    <property type="entry name" value="GLYCOPROTEIN-N-ACETYLGALACTOSAMINE 3-BETA-GALACTOSYLTRANSFERASE 1-RELATED"/>
    <property type="match status" value="1"/>
</dbReference>
<evidence type="ECO:0000256" key="1">
    <source>
        <dbReference type="ARBA" id="ARBA00004606"/>
    </source>
</evidence>
<dbReference type="EMBL" id="JAODUO010000799">
    <property type="protein sequence ID" value="KAK2174488.1"/>
    <property type="molecule type" value="Genomic_DNA"/>
</dbReference>
<dbReference type="GO" id="GO:0016263">
    <property type="term" value="F:glycoprotein-N-acetylgalactosamine 3-beta-galactosyltransferase activity"/>
    <property type="evidence" value="ECO:0007669"/>
    <property type="project" value="TreeGrafter"/>
</dbReference>
<comment type="subcellular location">
    <subcellularLocation>
        <location evidence="1">Membrane</location>
        <topology evidence="1">Single-pass type II membrane protein</topology>
    </subcellularLocation>
</comment>